<organism evidence="1 2">
    <name type="scientific">Alligator mississippiensis</name>
    <name type="common">American alligator</name>
    <dbReference type="NCBI Taxonomy" id="8496"/>
    <lineage>
        <taxon>Eukaryota</taxon>
        <taxon>Metazoa</taxon>
        <taxon>Chordata</taxon>
        <taxon>Craniata</taxon>
        <taxon>Vertebrata</taxon>
        <taxon>Euteleostomi</taxon>
        <taxon>Archelosauria</taxon>
        <taxon>Archosauria</taxon>
        <taxon>Crocodylia</taxon>
        <taxon>Alligatoridae</taxon>
        <taxon>Alligatorinae</taxon>
        <taxon>Alligator</taxon>
    </lineage>
</organism>
<protein>
    <submittedName>
        <fullName evidence="1">Uncharacterized protein</fullName>
    </submittedName>
</protein>
<name>A0A151PIG8_ALLMI</name>
<keyword evidence="2" id="KW-1185">Reference proteome</keyword>
<reference evidence="1 2" key="1">
    <citation type="journal article" date="2012" name="Genome Biol.">
        <title>Sequencing three crocodilian genomes to illuminate the evolution of archosaurs and amniotes.</title>
        <authorList>
            <person name="St John J.A."/>
            <person name="Braun E.L."/>
            <person name="Isberg S.R."/>
            <person name="Miles L.G."/>
            <person name="Chong A.Y."/>
            <person name="Gongora J."/>
            <person name="Dalzell P."/>
            <person name="Moran C."/>
            <person name="Bed'hom B."/>
            <person name="Abzhanov A."/>
            <person name="Burgess S.C."/>
            <person name="Cooksey A.M."/>
            <person name="Castoe T.A."/>
            <person name="Crawford N.G."/>
            <person name="Densmore L.D."/>
            <person name="Drew J.C."/>
            <person name="Edwards S.V."/>
            <person name="Faircloth B.C."/>
            <person name="Fujita M.K."/>
            <person name="Greenwold M.J."/>
            <person name="Hoffmann F.G."/>
            <person name="Howard J.M."/>
            <person name="Iguchi T."/>
            <person name="Janes D.E."/>
            <person name="Khan S.Y."/>
            <person name="Kohno S."/>
            <person name="de Koning A.J."/>
            <person name="Lance S.L."/>
            <person name="McCarthy F.M."/>
            <person name="McCormack J.E."/>
            <person name="Merchant M.E."/>
            <person name="Peterson D.G."/>
            <person name="Pollock D.D."/>
            <person name="Pourmand N."/>
            <person name="Raney B.J."/>
            <person name="Roessler K.A."/>
            <person name="Sanford J.R."/>
            <person name="Sawyer R.H."/>
            <person name="Schmidt C.J."/>
            <person name="Triplett E.W."/>
            <person name="Tuberville T.D."/>
            <person name="Venegas-Anaya M."/>
            <person name="Howard J.T."/>
            <person name="Jarvis E.D."/>
            <person name="Guillette L.J.Jr."/>
            <person name="Glenn T.C."/>
            <person name="Green R.E."/>
            <person name="Ray D.A."/>
        </authorList>
    </citation>
    <scope>NUCLEOTIDE SEQUENCE [LARGE SCALE GENOMIC DNA]</scope>
    <source>
        <strain evidence="1">KSC_2009_1</strain>
    </source>
</reference>
<evidence type="ECO:0000313" key="1">
    <source>
        <dbReference type="EMBL" id="KYO48887.1"/>
    </source>
</evidence>
<dbReference type="EMBL" id="AKHW03000178">
    <property type="protein sequence ID" value="KYO48887.1"/>
    <property type="molecule type" value="Genomic_DNA"/>
</dbReference>
<accession>A0A151PIG8</accession>
<dbReference type="Proteomes" id="UP000050525">
    <property type="component" value="Unassembled WGS sequence"/>
</dbReference>
<sequence length="144" mass="16537">MHQLHWRRTQDQTLLLDQLVMVLEDQLVEVQVWQEKDVTQQDAKWMEDVTHKDVQDGMRRHRTGQTGQTGALEEWHIDALEQQAVVIARAVEVMEEDRRMLDTIMALTVALVPSTVLPLTTALSGPWQPPAIQDKAHPCAWVEV</sequence>
<proteinExistence type="predicted"/>
<comment type="caution">
    <text evidence="1">The sequence shown here is derived from an EMBL/GenBank/DDBJ whole genome shotgun (WGS) entry which is preliminary data.</text>
</comment>
<evidence type="ECO:0000313" key="2">
    <source>
        <dbReference type="Proteomes" id="UP000050525"/>
    </source>
</evidence>
<dbReference type="AlphaFoldDB" id="A0A151PIG8"/>
<gene>
    <name evidence="1" type="ORF">Y1Q_0020234</name>
</gene>